<protein>
    <submittedName>
        <fullName evidence="3">Glycosyltransferase involved in cell wall biosynthesis</fullName>
    </submittedName>
</protein>
<reference evidence="3 4" key="1">
    <citation type="submission" date="2018-07" db="EMBL/GenBank/DDBJ databases">
        <title>Genomic Encyclopedia of Type Strains, Phase III (KMG-III): the genomes of soil and plant-associated and newly described type strains.</title>
        <authorList>
            <person name="Whitman W."/>
        </authorList>
    </citation>
    <scope>NUCLEOTIDE SEQUENCE [LARGE SCALE GENOMIC DNA]</scope>
    <source>
        <strain evidence="3 4">CECT 7948</strain>
    </source>
</reference>
<dbReference type="SUPFAM" id="SSF53448">
    <property type="entry name" value="Nucleotide-diphospho-sugar transferases"/>
    <property type="match status" value="1"/>
</dbReference>
<dbReference type="Proteomes" id="UP000256919">
    <property type="component" value="Unassembled WGS sequence"/>
</dbReference>
<dbReference type="Pfam" id="PF00535">
    <property type="entry name" value="Glycos_transf_2"/>
    <property type="match status" value="1"/>
</dbReference>
<dbReference type="OrthoDB" id="9815923at2"/>
<dbReference type="PANTHER" id="PTHR43630">
    <property type="entry name" value="POLY-BETA-1,6-N-ACETYL-D-GLUCOSAMINE SYNTHASE"/>
    <property type="match status" value="1"/>
</dbReference>
<dbReference type="EMBL" id="QREI01000003">
    <property type="protein sequence ID" value="REE24795.1"/>
    <property type="molecule type" value="Genomic_DNA"/>
</dbReference>
<dbReference type="AlphaFoldDB" id="A0A3D9MZV3"/>
<dbReference type="PANTHER" id="PTHR43630:SF2">
    <property type="entry name" value="GLYCOSYLTRANSFERASE"/>
    <property type="match status" value="1"/>
</dbReference>
<dbReference type="CDD" id="cd02511">
    <property type="entry name" value="Beta4Glucosyltransferase"/>
    <property type="match status" value="1"/>
</dbReference>
<comment type="caution">
    <text evidence="3">The sequence shown here is derived from an EMBL/GenBank/DDBJ whole genome shotgun (WGS) entry which is preliminary data.</text>
</comment>
<dbReference type="GO" id="GO:0016740">
    <property type="term" value="F:transferase activity"/>
    <property type="evidence" value="ECO:0007669"/>
    <property type="project" value="UniProtKB-KW"/>
</dbReference>
<keyword evidence="3" id="KW-0808">Transferase</keyword>
<gene>
    <name evidence="3" type="ORF">DFQ09_103101</name>
</gene>
<comment type="similarity">
    <text evidence="1">Belongs to the glycosyltransferase 2 family. WaaE/KdtX subfamily.</text>
</comment>
<dbReference type="RefSeq" id="WP_115809078.1">
    <property type="nucleotide sequence ID" value="NZ_JABFDI010000003.1"/>
</dbReference>
<evidence type="ECO:0000313" key="3">
    <source>
        <dbReference type="EMBL" id="REE24795.1"/>
    </source>
</evidence>
<sequence>MIKLSAVIITFNEDRYIEECLKSLINVADEIVVVDSFSTDKTKAICTKYNVVFIEQEFLGYIEQKNFALSQASYDHIVSLDGDESLSETLQKSIIDLKSNWIFDGYYANRFNNFCGQWIKHSDWYPNKKLRVFDKRKAQWKGINPHDRIVIQSLGKTGHLKGDILHLTYQSYSEFNLKMESFSSISANAYFELGKTAPFYKLIWNPSWAFFKAYVLRFGFLDGFNGFMICYQTGHLTFLKYAKLRELKKEKQHLFPKLK</sequence>
<accession>A0A3D9MZV3</accession>
<evidence type="ECO:0000313" key="4">
    <source>
        <dbReference type="Proteomes" id="UP000256919"/>
    </source>
</evidence>
<evidence type="ECO:0000259" key="2">
    <source>
        <dbReference type="Pfam" id="PF00535"/>
    </source>
</evidence>
<feature type="domain" description="Glycosyltransferase 2-like" evidence="2">
    <location>
        <begin position="5"/>
        <end position="154"/>
    </location>
</feature>
<dbReference type="InterPro" id="IPR029044">
    <property type="entry name" value="Nucleotide-diphossugar_trans"/>
</dbReference>
<organism evidence="3 4">
    <name type="scientific">Winogradskyella pacifica</name>
    <dbReference type="NCBI Taxonomy" id="664642"/>
    <lineage>
        <taxon>Bacteria</taxon>
        <taxon>Pseudomonadati</taxon>
        <taxon>Bacteroidota</taxon>
        <taxon>Flavobacteriia</taxon>
        <taxon>Flavobacteriales</taxon>
        <taxon>Flavobacteriaceae</taxon>
        <taxon>Winogradskyella</taxon>
    </lineage>
</organism>
<name>A0A3D9MZV3_9FLAO</name>
<keyword evidence="4" id="KW-1185">Reference proteome</keyword>
<dbReference type="InterPro" id="IPR001173">
    <property type="entry name" value="Glyco_trans_2-like"/>
</dbReference>
<evidence type="ECO:0000256" key="1">
    <source>
        <dbReference type="ARBA" id="ARBA00038494"/>
    </source>
</evidence>
<proteinExistence type="inferred from homology"/>
<dbReference type="Gene3D" id="3.90.550.10">
    <property type="entry name" value="Spore Coat Polysaccharide Biosynthesis Protein SpsA, Chain A"/>
    <property type="match status" value="1"/>
</dbReference>